<keyword evidence="3" id="KW-1185">Reference proteome</keyword>
<dbReference type="STRING" id="1122155.SAMN02745158_00840"/>
<evidence type="ECO:0000259" key="1">
    <source>
        <dbReference type="PROSITE" id="PS51186"/>
    </source>
</evidence>
<dbReference type="AlphaFoldDB" id="A0A1M4UCD2"/>
<dbReference type="GO" id="GO:0016747">
    <property type="term" value="F:acyltransferase activity, transferring groups other than amino-acyl groups"/>
    <property type="evidence" value="ECO:0007669"/>
    <property type="project" value="InterPro"/>
</dbReference>
<dbReference type="Pfam" id="PF24553">
    <property type="entry name" value="Rv0428c_C"/>
    <property type="match status" value="1"/>
</dbReference>
<protein>
    <submittedName>
        <fullName evidence="2">Acetyltransferase (GNAT) family protein</fullName>
    </submittedName>
</protein>
<dbReference type="PROSITE" id="PS51186">
    <property type="entry name" value="GNAT"/>
    <property type="match status" value="1"/>
</dbReference>
<reference evidence="2 3" key="1">
    <citation type="submission" date="2016-11" db="EMBL/GenBank/DDBJ databases">
        <authorList>
            <person name="Jaros S."/>
            <person name="Januszkiewicz K."/>
            <person name="Wedrychowicz H."/>
        </authorList>
    </citation>
    <scope>NUCLEOTIDE SEQUENCE [LARGE SCALE GENOMIC DNA]</scope>
    <source>
        <strain evidence="2 3">DSM 17459</strain>
    </source>
</reference>
<dbReference type="EMBL" id="FQVI01000002">
    <property type="protein sequence ID" value="SHE54233.1"/>
    <property type="molecule type" value="Genomic_DNA"/>
</dbReference>
<dbReference type="Gene3D" id="3.40.630.30">
    <property type="match status" value="1"/>
</dbReference>
<name>A0A1M4UCD2_9CLOT</name>
<dbReference type="InterPro" id="IPR016181">
    <property type="entry name" value="Acyl_CoA_acyltransferase"/>
</dbReference>
<evidence type="ECO:0000313" key="3">
    <source>
        <dbReference type="Proteomes" id="UP000184245"/>
    </source>
</evidence>
<dbReference type="OrthoDB" id="357176at2"/>
<organism evidence="2 3">
    <name type="scientific">Lactonifactor longoviformis DSM 17459</name>
    <dbReference type="NCBI Taxonomy" id="1122155"/>
    <lineage>
        <taxon>Bacteria</taxon>
        <taxon>Bacillati</taxon>
        <taxon>Bacillota</taxon>
        <taxon>Clostridia</taxon>
        <taxon>Eubacteriales</taxon>
        <taxon>Clostridiaceae</taxon>
        <taxon>Lactonifactor</taxon>
    </lineage>
</organism>
<dbReference type="InterPro" id="IPR056935">
    <property type="entry name" value="Rv0428c-like_C"/>
</dbReference>
<dbReference type="SUPFAM" id="SSF55729">
    <property type="entry name" value="Acyl-CoA N-acyltransferases (Nat)"/>
    <property type="match status" value="1"/>
</dbReference>
<feature type="domain" description="N-acetyltransferase" evidence="1">
    <location>
        <begin position="116"/>
        <end position="250"/>
    </location>
</feature>
<gene>
    <name evidence="2" type="ORF">SAMN02745158_00840</name>
</gene>
<proteinExistence type="predicted"/>
<accession>A0A1M4UCD2</accession>
<evidence type="ECO:0000313" key="2">
    <source>
        <dbReference type="EMBL" id="SHE54233.1"/>
    </source>
</evidence>
<dbReference type="Proteomes" id="UP000184245">
    <property type="component" value="Unassembled WGS sequence"/>
</dbReference>
<dbReference type="RefSeq" id="WP_072849249.1">
    <property type="nucleotide sequence ID" value="NZ_FQVI01000002.1"/>
</dbReference>
<sequence length="250" mass="28866">MKRKIKMIEDLSLNAWPSHQMQIYDSWILRFSYFYTHRTNSVEQLGPSTIPLREKISYCESVYEDWGTPTIFKISPLVDSAFDQMLAERGYNISHITEVMTMDLEKFSCAPQSCDVHLDHYIPAEWIQGLFRLKGTTNPIHRSIVPSMYRAIPKDTIAASIKVDGQIAATGLGILDREYIGLYAIHVEELYRKMHWGRAICTAIIQEGIRQGASSSYLQVVKGNEPAKRLYSALGYEDFYTYWFRQKDAE</sequence>
<dbReference type="InterPro" id="IPR000182">
    <property type="entry name" value="GNAT_dom"/>
</dbReference>
<keyword evidence="2" id="KW-0808">Transferase</keyword>